<evidence type="ECO:0000256" key="1">
    <source>
        <dbReference type="SAM" id="Phobius"/>
    </source>
</evidence>
<organism evidence="2">
    <name type="scientific">Hexamita inflata</name>
    <dbReference type="NCBI Taxonomy" id="28002"/>
    <lineage>
        <taxon>Eukaryota</taxon>
        <taxon>Metamonada</taxon>
        <taxon>Diplomonadida</taxon>
        <taxon>Hexamitidae</taxon>
        <taxon>Hexamitinae</taxon>
        <taxon>Hexamita</taxon>
    </lineage>
</organism>
<feature type="transmembrane region" description="Helical" evidence="1">
    <location>
        <begin position="320"/>
        <end position="341"/>
    </location>
</feature>
<dbReference type="Proteomes" id="UP001642409">
    <property type="component" value="Unassembled WGS sequence"/>
</dbReference>
<feature type="transmembrane region" description="Helical" evidence="1">
    <location>
        <begin position="237"/>
        <end position="260"/>
    </location>
</feature>
<comment type="caution">
    <text evidence="2">The sequence shown here is derived from an EMBL/GenBank/DDBJ whole genome shotgun (WGS) entry which is preliminary data.</text>
</comment>
<name>A0AA86TA39_9EUKA</name>
<reference evidence="2" key="1">
    <citation type="submission" date="2023-06" db="EMBL/GenBank/DDBJ databases">
        <authorList>
            <person name="Kurt Z."/>
        </authorList>
    </citation>
    <scope>NUCLEOTIDE SEQUENCE</scope>
</reference>
<feature type="transmembrane region" description="Helical" evidence="1">
    <location>
        <begin position="172"/>
        <end position="193"/>
    </location>
</feature>
<dbReference type="EMBL" id="CATOUU010000003">
    <property type="protein sequence ID" value="CAI9912685.1"/>
    <property type="molecule type" value="Genomic_DNA"/>
</dbReference>
<evidence type="ECO:0000313" key="4">
    <source>
        <dbReference type="Proteomes" id="UP001642409"/>
    </source>
</evidence>
<evidence type="ECO:0000313" key="2">
    <source>
        <dbReference type="EMBL" id="CAI9912685.1"/>
    </source>
</evidence>
<accession>A0AA86TA39</accession>
<keyword evidence="1" id="KW-1133">Transmembrane helix</keyword>
<keyword evidence="1 2" id="KW-0812">Transmembrane</keyword>
<gene>
    <name evidence="3" type="ORF">HINF_LOCUS15784</name>
    <name evidence="2" type="ORF">HINF_LOCUS330</name>
</gene>
<feature type="transmembrane region" description="Helical" evidence="1">
    <location>
        <begin position="139"/>
        <end position="160"/>
    </location>
</feature>
<feature type="transmembrane region" description="Helical" evidence="1">
    <location>
        <begin position="88"/>
        <end position="108"/>
    </location>
</feature>
<protein>
    <submittedName>
        <fullName evidence="2">Transmembrane domain-containing protein</fullName>
    </submittedName>
    <submittedName>
        <fullName evidence="3">Transmembrane_domain-containing protein</fullName>
    </submittedName>
</protein>
<feature type="transmembrane region" description="Helical" evidence="1">
    <location>
        <begin position="280"/>
        <end position="299"/>
    </location>
</feature>
<keyword evidence="4" id="KW-1185">Reference proteome</keyword>
<dbReference type="EMBL" id="CAXDID020000038">
    <property type="protein sequence ID" value="CAL5998539.1"/>
    <property type="molecule type" value="Genomic_DNA"/>
</dbReference>
<evidence type="ECO:0000313" key="3">
    <source>
        <dbReference type="EMBL" id="CAL5998539.1"/>
    </source>
</evidence>
<keyword evidence="1" id="KW-0472">Membrane</keyword>
<feature type="transmembrane region" description="Helical" evidence="1">
    <location>
        <begin position="15"/>
        <end position="43"/>
    </location>
</feature>
<dbReference type="AlphaFoldDB" id="A0AA86TA39"/>
<reference evidence="3 4" key="2">
    <citation type="submission" date="2024-07" db="EMBL/GenBank/DDBJ databases">
        <authorList>
            <person name="Akdeniz Z."/>
        </authorList>
    </citation>
    <scope>NUCLEOTIDE SEQUENCE [LARGE SCALE GENOMIC DNA]</scope>
</reference>
<proteinExistence type="predicted"/>
<sequence>MPYKFSKKYPTSARIIIACLAMISDMVVVCASGIVMIFAMYFFTGLTADRMMLMGPSLMTECAVQHCYASRFLTYPKYKQFNKRSSKYVAFMVYYGYIWITAYASVYVTKEILDFIWYPRKDEAADTPAGVRTPYHLPVSSMIALHQVLTFVTLTSHNLWFKGKLLEGADPFAAAILQCIVTWIIFGIWALHAVLIDNVGQMGGFIQWIPLTNLMSVSVFNGLNLEKVFKNTVTRGGYLALLTNLVNIGSWLVCYGITYALWPEEWKSGHLSNGHIGHSIWAMAAISWPAYQTIGFRLNPVICKKMCLDKNKNIRWGMSILYFMICSALALGIGTVFYIFWNRFLFDVLICDVLNYKNSFNKCVEIAWHARPAYFFGFGIGTQFICYVETKEDSRDAIHDEVHEEKAHQVEAGIDSKGLESTATTVCAIEILPK</sequence>
<feature type="transmembrane region" description="Helical" evidence="1">
    <location>
        <begin position="205"/>
        <end position="225"/>
    </location>
</feature>